<name>A0A445L747_GLYSO</name>
<proteinExistence type="predicted"/>
<evidence type="ECO:0000313" key="1">
    <source>
        <dbReference type="EMBL" id="RZC18967.1"/>
    </source>
</evidence>
<accession>A0A445L747</accession>
<comment type="caution">
    <text evidence="1">The sequence shown here is derived from an EMBL/GenBank/DDBJ whole genome shotgun (WGS) entry which is preliminary data.</text>
</comment>
<protein>
    <submittedName>
        <fullName evidence="1">Uncharacterized protein</fullName>
    </submittedName>
</protein>
<dbReference type="EMBL" id="QZWG01000003">
    <property type="protein sequence ID" value="RZC18967.1"/>
    <property type="molecule type" value="Genomic_DNA"/>
</dbReference>
<evidence type="ECO:0000313" key="2">
    <source>
        <dbReference type="Proteomes" id="UP000289340"/>
    </source>
</evidence>
<reference evidence="1 2" key="1">
    <citation type="submission" date="2018-09" db="EMBL/GenBank/DDBJ databases">
        <title>A high-quality reference genome of wild soybean provides a powerful tool to mine soybean genomes.</title>
        <authorList>
            <person name="Xie M."/>
            <person name="Chung C.Y.L."/>
            <person name="Li M.-W."/>
            <person name="Wong F.-L."/>
            <person name="Chan T.-F."/>
            <person name="Lam H.-M."/>
        </authorList>
    </citation>
    <scope>NUCLEOTIDE SEQUENCE [LARGE SCALE GENOMIC DNA]</scope>
    <source>
        <strain evidence="2">cv. W05</strain>
        <tissue evidence="1">Hypocotyl of etiolated seedlings</tissue>
    </source>
</reference>
<dbReference type="AlphaFoldDB" id="A0A445L747"/>
<gene>
    <name evidence="1" type="ORF">D0Y65_005984</name>
</gene>
<organism evidence="1 2">
    <name type="scientific">Glycine soja</name>
    <name type="common">Wild soybean</name>
    <dbReference type="NCBI Taxonomy" id="3848"/>
    <lineage>
        <taxon>Eukaryota</taxon>
        <taxon>Viridiplantae</taxon>
        <taxon>Streptophyta</taxon>
        <taxon>Embryophyta</taxon>
        <taxon>Tracheophyta</taxon>
        <taxon>Spermatophyta</taxon>
        <taxon>Magnoliopsida</taxon>
        <taxon>eudicotyledons</taxon>
        <taxon>Gunneridae</taxon>
        <taxon>Pentapetalae</taxon>
        <taxon>rosids</taxon>
        <taxon>fabids</taxon>
        <taxon>Fabales</taxon>
        <taxon>Fabaceae</taxon>
        <taxon>Papilionoideae</taxon>
        <taxon>50 kb inversion clade</taxon>
        <taxon>NPAAA clade</taxon>
        <taxon>indigoferoid/millettioid clade</taxon>
        <taxon>Phaseoleae</taxon>
        <taxon>Glycine</taxon>
        <taxon>Glycine subgen. Soja</taxon>
    </lineage>
</organism>
<sequence>MLEVVSSPWRFTVGNWLCNSDLFSPTGIERVLTEKDLLADSYSDLEASILDEKEFLLLKVISTFPELSCLIFSIIGAGRGSDGVAFSMTHFSGIHVLIDIFESDFLIEEIVFRGDLLGLDSESGTAISVRSTCKIVLTWRCFAIGNGETRDVEVGLASSTGKTGEARAARSGVAE</sequence>
<dbReference type="Proteomes" id="UP000289340">
    <property type="component" value="Chromosome 3"/>
</dbReference>
<keyword evidence="2" id="KW-1185">Reference proteome</keyword>